<feature type="compositionally biased region" description="Basic and acidic residues" evidence="1">
    <location>
        <begin position="107"/>
        <end position="123"/>
    </location>
</feature>
<feature type="region of interest" description="Disordered" evidence="1">
    <location>
        <begin position="1"/>
        <end position="45"/>
    </location>
</feature>
<feature type="compositionally biased region" description="Basic and acidic residues" evidence="1">
    <location>
        <begin position="1"/>
        <end position="14"/>
    </location>
</feature>
<evidence type="ECO:0000313" key="2">
    <source>
        <dbReference type="EMBL" id="GBC07445.1"/>
    </source>
</evidence>
<feature type="compositionally biased region" description="Basic and acidic residues" evidence="1">
    <location>
        <begin position="82"/>
        <end position="99"/>
    </location>
</feature>
<comment type="caution">
    <text evidence="2">The sequence shown here is derived from an EMBL/GenBank/DDBJ whole genome shotgun (WGS) entry which is preliminary data.</text>
</comment>
<name>A0A2Z6S8U8_9GLOM</name>
<dbReference type="AlphaFoldDB" id="A0A2Z6S8U8"/>
<feature type="compositionally biased region" description="Basic residues" evidence="1">
    <location>
        <begin position="366"/>
        <end position="387"/>
    </location>
</feature>
<organism evidence="2 3">
    <name type="scientific">Rhizophagus clarus</name>
    <dbReference type="NCBI Taxonomy" id="94130"/>
    <lineage>
        <taxon>Eukaryota</taxon>
        <taxon>Fungi</taxon>
        <taxon>Fungi incertae sedis</taxon>
        <taxon>Mucoromycota</taxon>
        <taxon>Glomeromycotina</taxon>
        <taxon>Glomeromycetes</taxon>
        <taxon>Glomerales</taxon>
        <taxon>Glomeraceae</taxon>
        <taxon>Rhizophagus</taxon>
    </lineage>
</organism>
<keyword evidence="3" id="KW-1185">Reference proteome</keyword>
<accession>A0A2Z6S8U8</accession>
<evidence type="ECO:0000256" key="1">
    <source>
        <dbReference type="SAM" id="MobiDB-lite"/>
    </source>
</evidence>
<feature type="compositionally biased region" description="Basic and acidic residues" evidence="1">
    <location>
        <begin position="58"/>
        <end position="67"/>
    </location>
</feature>
<evidence type="ECO:0000313" key="3">
    <source>
        <dbReference type="Proteomes" id="UP000247702"/>
    </source>
</evidence>
<feature type="compositionally biased region" description="Basic residues" evidence="1">
    <location>
        <begin position="16"/>
        <end position="26"/>
    </location>
</feature>
<feature type="region of interest" description="Disordered" evidence="1">
    <location>
        <begin position="58"/>
        <end position="161"/>
    </location>
</feature>
<feature type="region of interest" description="Disordered" evidence="1">
    <location>
        <begin position="365"/>
        <end position="387"/>
    </location>
</feature>
<sequence>MGEKTDNRFRETLHGTRNRNSVRSRRQNGDLVSRSSDIGYNSVGRDLPIMVLLRDESTSSFREEKLPSPKSFSSRETGSPVRQDDFDGTRYEGSPDHNKNNYINKKITKEEQTTRSENKDNKLYVRSVSPYWEDRQDTSKARAKRNEKDSIPKQQIGSGIEDENNQSIEGMSFGCCPNREKIMQASLGKLCRGDGLNSTPWTQVPKKPCKLILPDDDDRDPADDQTSMSHVRMDNEDDEALGLINNPRNSLMLVEMIACESDICRVSSSIGFKIKTKVPLEDLIVYIKRVKEYGFNHIIIIGELYCGMFFLDCYCRLFEWDHMQYLLFPLGDYLKKDFQINPAVVWDAVDEFVFEIKIKEDSPGKHNIHPFTKKKKKKKKKHRYEFP</sequence>
<dbReference type="EMBL" id="BEXD01004146">
    <property type="protein sequence ID" value="GBC07445.1"/>
    <property type="molecule type" value="Genomic_DNA"/>
</dbReference>
<dbReference type="Proteomes" id="UP000247702">
    <property type="component" value="Unassembled WGS sequence"/>
</dbReference>
<reference evidence="2 3" key="1">
    <citation type="submission" date="2017-11" db="EMBL/GenBank/DDBJ databases">
        <title>The genome of Rhizophagus clarus HR1 reveals common genetic basis of auxotrophy among arbuscular mycorrhizal fungi.</title>
        <authorList>
            <person name="Kobayashi Y."/>
        </authorList>
    </citation>
    <scope>NUCLEOTIDE SEQUENCE [LARGE SCALE GENOMIC DNA]</scope>
    <source>
        <strain evidence="2 3">HR1</strain>
    </source>
</reference>
<gene>
    <name evidence="2" type="ORF">RclHR1_07480005</name>
</gene>
<feature type="compositionally biased region" description="Basic and acidic residues" evidence="1">
    <location>
        <begin position="132"/>
        <end position="151"/>
    </location>
</feature>
<proteinExistence type="predicted"/>
<protein>
    <submittedName>
        <fullName evidence="2">Uncharacterized protein</fullName>
    </submittedName>
</protein>